<dbReference type="InterPro" id="IPR027359">
    <property type="entry name" value="Volt_channel_dom_sf"/>
</dbReference>
<evidence type="ECO:0000256" key="4">
    <source>
        <dbReference type="ARBA" id="ARBA00022729"/>
    </source>
</evidence>
<keyword evidence="7" id="KW-1015">Disulfide bond</keyword>
<feature type="region of interest" description="Disordered" evidence="12">
    <location>
        <begin position="1805"/>
        <end position="1833"/>
    </location>
</feature>
<evidence type="ECO:0000256" key="9">
    <source>
        <dbReference type="ARBA" id="ARBA00023273"/>
    </source>
</evidence>
<dbReference type="GO" id="GO:0050982">
    <property type="term" value="P:detection of mechanical stimulus"/>
    <property type="evidence" value="ECO:0007669"/>
    <property type="project" value="TreeGrafter"/>
</dbReference>
<gene>
    <name evidence="16" type="primary">Pkd1l2</name>
    <name evidence="16" type="ORF">TNCT_418991</name>
</gene>
<evidence type="ECO:0000256" key="13">
    <source>
        <dbReference type="SAM" id="Phobius"/>
    </source>
</evidence>
<keyword evidence="4" id="KW-0732">Signal</keyword>
<dbReference type="SMART" id="SM00303">
    <property type="entry name" value="GPS"/>
    <property type="match status" value="1"/>
</dbReference>
<dbReference type="PANTHER" id="PTHR10877:SF150">
    <property type="entry name" value="REJ DOMAIN-CONTAINING PROTEIN"/>
    <property type="match status" value="1"/>
</dbReference>
<dbReference type="Pfam" id="PF01477">
    <property type="entry name" value="PLAT"/>
    <property type="match status" value="1"/>
</dbReference>
<dbReference type="InterPro" id="IPR042060">
    <property type="entry name" value="PLAT_polycystin1"/>
</dbReference>
<feature type="transmembrane region" description="Helical" evidence="13">
    <location>
        <begin position="1458"/>
        <end position="1480"/>
    </location>
</feature>
<feature type="region of interest" description="Disordered" evidence="12">
    <location>
        <begin position="228"/>
        <end position="311"/>
    </location>
</feature>
<dbReference type="PANTHER" id="PTHR10877">
    <property type="entry name" value="POLYCYSTIN FAMILY MEMBER"/>
    <property type="match status" value="1"/>
</dbReference>
<evidence type="ECO:0000256" key="8">
    <source>
        <dbReference type="ARBA" id="ARBA00023180"/>
    </source>
</evidence>
<feature type="transmembrane region" description="Helical" evidence="13">
    <location>
        <begin position="771"/>
        <end position="791"/>
    </location>
</feature>
<comment type="subcellular location">
    <subcellularLocation>
        <location evidence="1">Cell projection</location>
        <location evidence="1">Cilium membrane</location>
        <topology evidence="1">Multi-pass membrane protein</topology>
    </subcellularLocation>
</comment>
<dbReference type="InterPro" id="IPR051223">
    <property type="entry name" value="Polycystin"/>
</dbReference>
<dbReference type="EMBL" id="BMAO01031525">
    <property type="protein sequence ID" value="GFQ75702.1"/>
    <property type="molecule type" value="Genomic_DNA"/>
</dbReference>
<dbReference type="InterPro" id="IPR036392">
    <property type="entry name" value="PLAT/LH2_dom_sf"/>
</dbReference>
<dbReference type="GO" id="GO:0060170">
    <property type="term" value="C:ciliary membrane"/>
    <property type="evidence" value="ECO:0007669"/>
    <property type="project" value="UniProtKB-SubCell"/>
</dbReference>
<comment type="caution">
    <text evidence="16">The sequence shown here is derived from an EMBL/GenBank/DDBJ whole genome shotgun (WGS) entry which is preliminary data.</text>
</comment>
<keyword evidence="8" id="KW-0325">Glycoprotein</keyword>
<dbReference type="Pfam" id="PF08016">
    <property type="entry name" value="PKD_channel"/>
    <property type="match status" value="1"/>
</dbReference>
<keyword evidence="17" id="KW-1185">Reference proteome</keyword>
<dbReference type="CDD" id="cd00303">
    <property type="entry name" value="retropepsin_like"/>
    <property type="match status" value="1"/>
</dbReference>
<evidence type="ECO:0000313" key="16">
    <source>
        <dbReference type="EMBL" id="GFQ75702.1"/>
    </source>
</evidence>
<dbReference type="SUPFAM" id="SSF49723">
    <property type="entry name" value="Lipase/lipooxygenase domain (PLAT/LH2 domain)"/>
    <property type="match status" value="1"/>
</dbReference>
<feature type="transmembrane region" description="Helical" evidence="13">
    <location>
        <begin position="1106"/>
        <end position="1129"/>
    </location>
</feature>
<evidence type="ECO:0000256" key="1">
    <source>
        <dbReference type="ARBA" id="ARBA00004272"/>
    </source>
</evidence>
<feature type="disulfide bond" evidence="10">
    <location>
        <begin position="1342"/>
        <end position="1355"/>
    </location>
</feature>
<feature type="domain" description="GAIN-B" evidence="15">
    <location>
        <begin position="576"/>
        <end position="757"/>
    </location>
</feature>
<organism evidence="16 17">
    <name type="scientific">Trichonephila clavata</name>
    <name type="common">Joro spider</name>
    <name type="synonym">Nephila clavata</name>
    <dbReference type="NCBI Taxonomy" id="2740835"/>
    <lineage>
        <taxon>Eukaryota</taxon>
        <taxon>Metazoa</taxon>
        <taxon>Ecdysozoa</taxon>
        <taxon>Arthropoda</taxon>
        <taxon>Chelicerata</taxon>
        <taxon>Arachnida</taxon>
        <taxon>Araneae</taxon>
        <taxon>Araneomorphae</taxon>
        <taxon>Entelegynae</taxon>
        <taxon>Araneoidea</taxon>
        <taxon>Nephilidae</taxon>
        <taxon>Trichonephila</taxon>
    </lineage>
</organism>
<dbReference type="Gene3D" id="1.20.120.350">
    <property type="entry name" value="Voltage-gated potassium channels. Chain C"/>
    <property type="match status" value="1"/>
</dbReference>
<evidence type="ECO:0000259" key="14">
    <source>
        <dbReference type="PROSITE" id="PS50095"/>
    </source>
</evidence>
<evidence type="ECO:0000256" key="2">
    <source>
        <dbReference type="ARBA" id="ARBA00007200"/>
    </source>
</evidence>
<dbReference type="PRINTS" id="PR01433">
    <property type="entry name" value="POLYCYSTIN2"/>
</dbReference>
<feature type="transmembrane region" description="Helical" evidence="13">
    <location>
        <begin position="1141"/>
        <end position="1167"/>
    </location>
</feature>
<evidence type="ECO:0000256" key="5">
    <source>
        <dbReference type="ARBA" id="ARBA00022989"/>
    </source>
</evidence>
<comment type="caution">
    <text evidence="11">Lacks conserved residue(s) required for the propagation of feature annotation.</text>
</comment>
<evidence type="ECO:0000256" key="3">
    <source>
        <dbReference type="ARBA" id="ARBA00022692"/>
    </source>
</evidence>
<dbReference type="InterPro" id="IPR013122">
    <property type="entry name" value="PKD1_2_channel"/>
</dbReference>
<feature type="transmembrane region" description="Helical" evidence="13">
    <location>
        <begin position="978"/>
        <end position="999"/>
    </location>
</feature>
<evidence type="ECO:0000256" key="11">
    <source>
        <dbReference type="PROSITE-ProRule" id="PRU00152"/>
    </source>
</evidence>
<feature type="transmembrane region" description="Helical" evidence="13">
    <location>
        <begin position="1584"/>
        <end position="1604"/>
    </location>
</feature>
<feature type="transmembrane region" description="Helical" evidence="13">
    <location>
        <begin position="1023"/>
        <end position="1044"/>
    </location>
</feature>
<sequence length="1833" mass="212011">MAFLAKGKKADLVNVCEELGENVPPNSRVPDIKHIILESKNFNEEAVRIMLDRIIGERLEEAEAERQQLEHEAERQRLEREAEQQRLEREAEQQRREAEQQRLEREAEQQRLEREAEAEQRQIELQRLEIRRLELQAAPAATTPPGRTEEVHHKIPLAQITPKFDEKKDEMSPFIVNFERRAEMARVPREEWAKAPEDIKDHFFGEWLELKQPEELANKFDEFESLKDSLRNNHHGRKQNERRPSHNDKSRFQDNRRKLSDNHARFRDNRGKYDDNHGRSTENHTRFYDKRQTKTEPGGRGSMPAQSKTSGQKNFRCYECDSPDHLRNACPELRRSQGNEIHTHSDTHPVHIVNEVPEEAIEYPDVDLQKFTRQVKIGDFVVTALLDTGSVRNLIRFDVYKRMNPKTKLWRESTALTGLGQGQVKTLGSFRHVAEIDGHVCRLDFQVVPSAALKFEAIIRSAFLAHAPCPFHEEKVKPESPDWIFNISKKEEQDELDLRHIQNAEIACRVEDMAVRWTQPLESYGTGSSKLSEDSNVVQVKITPREGNSTIPVSNSSEPFKICIPVSIDNNKAKMEYVVPSFSRKDDILVYHTIFIESFGLTATVNIQPDDSSAPLIVLYKYGDLPSLLDYDDIMQIQSIPSENGVYSLFIGSEVISEGDKNLSIGIGHAANTTDLDLFFDNPDNYNLSVVNMTNQFSTNYSIEITTTGCYYFNDAEEKWSSEGCQAVASISGVACCECNHLTSFGSGFFVTPNEINFNYVFANADFKNNVTIYVTIIVSFSIFILFLIYARWKDRKDVQKLGATPLPDNEAADKYIYEILVFTGHQRNAGTKSNVFFIVSGEEDETEVRHVADDKRPILQRGSVDVFVMSVPRSLGQLNYLRIWHDNSGTGKWSSWYCQYIVFRDVQTGYKYEFLINRWFAVEHDDGMIDRLIPVAGREQVTEFSHLFSTTSRRNLADSHLWFSVFLRPPRSRFTRVQRVCCCMAVLCLSMLSNAMYYERTSAKPASGGFKFGPLSLSPEQIGVGLITNFLIFPPTFVMIFFFRKSRPRKLRPSRIEEALRQQRNEWKKKNPEIMSSNLKRHRNSKSDAEAQLYHRKKKFSLPWWCVYFGWLMVVTSIGASMFFMWAYGIAFGDEKTSKWLSSLIISFISSVLITQPIKIVLMAIVASCMCRSMDYDEDDADEDEEDPHLRHDEEYLHDYKRSKHLTYQPMDLDALEEARKEREKEVKMYSVLREISAYFLFLWVIMILSYGNRDPNNFYLREALINGFIKPGDLWVEYNNVNTEKRFWNWTYNALVPELFAVEWYNGRQPLGLRLYLDDRNNLKIGYAVLRQVRIQPKSCKVSWVMEDITSECAGFGNMVNEDGTLYTVGWRKVNSTETLVPPEYKYLTASQLKGYPFWGQIDWYGGGGYVVPLVATRDSDVKNLIKKLERLEKEGWIDKYTRAIFVEFGVYNAQINLFCAVTILAEFLPGGGVIPYYHIDPLRLLNYHAGFGLFQAAIEVIFVIFTIFFTVKELKSMCREGRAYFSQYWNIAELVSIVVSYTGIINHVYKIFITKEILRIFTETEGTGYVKLQEAVLLNELFCYQIGLVMSISTLKFLKLLRFNKRIGILSSTLRTCAQELQSYSVCLMVVFMAFVILFWLLLGRHVREFSTFIYSFESSISMMLKKFNYDDMYAAQPILTPIAFFTFSLATAVVLINILLSIIIRSFEDVKHDVNLQSNEYEILDFFINRMKMLTGIGTAKVRPLPSMYRDKKKPKDSVSSFPDKVDRLVDFINDFYFENQMDFSGKDFLKKMNAELSATAERETRKAKPVVASKSKIPKSVSERFDDF</sequence>
<dbReference type="InterPro" id="IPR021109">
    <property type="entry name" value="Peptidase_aspartic_dom_sf"/>
</dbReference>
<dbReference type="Gene3D" id="2.60.60.20">
    <property type="entry name" value="PLAT/LH2 domain"/>
    <property type="match status" value="1"/>
</dbReference>
<dbReference type="PROSITE" id="PS50095">
    <property type="entry name" value="PLAT"/>
    <property type="match status" value="1"/>
</dbReference>
<dbReference type="Pfam" id="PF01825">
    <property type="entry name" value="GPS"/>
    <property type="match status" value="1"/>
</dbReference>
<dbReference type="PROSITE" id="PS50221">
    <property type="entry name" value="GAIN_B"/>
    <property type="match status" value="1"/>
</dbReference>
<dbReference type="FunFam" id="2.60.60.20:FF:000022">
    <property type="entry name" value="Uncharacterized protein"/>
    <property type="match status" value="1"/>
</dbReference>
<dbReference type="Gene3D" id="1.10.287.70">
    <property type="match status" value="1"/>
</dbReference>
<feature type="domain" description="PLAT" evidence="14">
    <location>
        <begin position="816"/>
        <end position="935"/>
    </location>
</feature>
<dbReference type="SMART" id="SM00308">
    <property type="entry name" value="LH2"/>
    <property type="match status" value="1"/>
</dbReference>
<proteinExistence type="inferred from homology"/>
<dbReference type="OrthoDB" id="6430541at2759"/>
<comment type="similarity">
    <text evidence="2">Belongs to the polycystin family.</text>
</comment>
<dbReference type="FunFam" id="1.10.287.70:FF:000086">
    <property type="entry name" value="Polycystic kidney disease 2"/>
    <property type="match status" value="1"/>
</dbReference>
<dbReference type="SUPFAM" id="SSF50630">
    <property type="entry name" value="Acid proteases"/>
    <property type="match status" value="1"/>
</dbReference>
<name>A0A8X6FCC2_TRICU</name>
<keyword evidence="9" id="KW-0966">Cell projection</keyword>
<dbReference type="CDD" id="cd01752">
    <property type="entry name" value="PLAT_polycystin"/>
    <property type="match status" value="1"/>
</dbReference>
<feature type="compositionally biased region" description="Basic and acidic residues" evidence="12">
    <location>
        <begin position="238"/>
        <end position="294"/>
    </location>
</feature>
<dbReference type="CDD" id="cd22249">
    <property type="entry name" value="UDM1_RNF168_RNF169-like"/>
    <property type="match status" value="1"/>
</dbReference>
<dbReference type="InterPro" id="IPR057244">
    <property type="entry name" value="GAIN_B"/>
</dbReference>
<dbReference type="Proteomes" id="UP000887116">
    <property type="component" value="Unassembled WGS sequence"/>
</dbReference>
<evidence type="ECO:0000256" key="6">
    <source>
        <dbReference type="ARBA" id="ARBA00023136"/>
    </source>
</evidence>
<dbReference type="InterPro" id="IPR046338">
    <property type="entry name" value="GAIN_dom_sf"/>
</dbReference>
<feature type="region of interest" description="Disordered" evidence="12">
    <location>
        <begin position="66"/>
        <end position="102"/>
    </location>
</feature>
<evidence type="ECO:0000256" key="7">
    <source>
        <dbReference type="ARBA" id="ARBA00023157"/>
    </source>
</evidence>
<dbReference type="InterPro" id="IPR000203">
    <property type="entry name" value="GPS"/>
</dbReference>
<evidence type="ECO:0000256" key="12">
    <source>
        <dbReference type="SAM" id="MobiDB-lite"/>
    </source>
</evidence>
<dbReference type="Pfam" id="PF20519">
    <property type="entry name" value="Polycystin_dom"/>
    <property type="match status" value="1"/>
</dbReference>
<dbReference type="Gene3D" id="2.60.220.50">
    <property type="match status" value="1"/>
</dbReference>
<feature type="transmembrane region" description="Helical" evidence="13">
    <location>
        <begin position="1492"/>
        <end position="1514"/>
    </location>
</feature>
<reference evidence="16" key="1">
    <citation type="submission" date="2020-07" db="EMBL/GenBank/DDBJ databases">
        <title>Multicomponent nature underlies the extraordinary mechanical properties of spider dragline silk.</title>
        <authorList>
            <person name="Kono N."/>
            <person name="Nakamura H."/>
            <person name="Mori M."/>
            <person name="Yoshida Y."/>
            <person name="Ohtoshi R."/>
            <person name="Malay A.D."/>
            <person name="Moran D.A.P."/>
            <person name="Tomita M."/>
            <person name="Numata K."/>
            <person name="Arakawa K."/>
        </authorList>
    </citation>
    <scope>NUCLEOTIDE SEQUENCE</scope>
</reference>
<protein>
    <submittedName>
        <fullName evidence="16">Polycystic kidney disease protein 1-like 2</fullName>
    </submittedName>
</protein>
<feature type="transmembrane region" description="Helical" evidence="13">
    <location>
        <begin position="1624"/>
        <end position="1646"/>
    </location>
</feature>
<evidence type="ECO:0000313" key="17">
    <source>
        <dbReference type="Proteomes" id="UP000887116"/>
    </source>
</evidence>
<dbReference type="Gene3D" id="2.40.70.10">
    <property type="entry name" value="Acid Proteases"/>
    <property type="match status" value="1"/>
</dbReference>
<dbReference type="InterPro" id="IPR001024">
    <property type="entry name" value="PLAT/LH2_dom"/>
</dbReference>
<dbReference type="GO" id="GO:0005509">
    <property type="term" value="F:calcium ion binding"/>
    <property type="evidence" value="ECO:0007669"/>
    <property type="project" value="InterPro"/>
</dbReference>
<keyword evidence="3 13" id="KW-0812">Transmembrane</keyword>
<dbReference type="InterPro" id="IPR046791">
    <property type="entry name" value="Polycystin_dom"/>
</dbReference>
<dbReference type="GO" id="GO:0005262">
    <property type="term" value="F:calcium channel activity"/>
    <property type="evidence" value="ECO:0007669"/>
    <property type="project" value="TreeGrafter"/>
</dbReference>
<evidence type="ECO:0000256" key="10">
    <source>
        <dbReference type="PIRSR" id="PIRSR603915-2"/>
    </source>
</evidence>
<keyword evidence="5 13" id="KW-1133">Transmembrane helix</keyword>
<feature type="transmembrane region" description="Helical" evidence="13">
    <location>
        <begin position="1686"/>
        <end position="1708"/>
    </location>
</feature>
<feature type="transmembrane region" description="Helical" evidence="13">
    <location>
        <begin position="1534"/>
        <end position="1552"/>
    </location>
</feature>
<accession>A0A8X6FCC2</accession>
<dbReference type="InterPro" id="IPR003915">
    <property type="entry name" value="PKD_2"/>
</dbReference>
<feature type="transmembrane region" description="Helical" evidence="13">
    <location>
        <begin position="1233"/>
        <end position="1253"/>
    </location>
</feature>
<keyword evidence="6 13" id="KW-0472">Membrane</keyword>
<evidence type="ECO:0000259" key="15">
    <source>
        <dbReference type="PROSITE" id="PS50221"/>
    </source>
</evidence>